<sequence length="85" mass="9988">MSLRRKRICKMPRIIRFKQLKERVPYSRMHVYRLEKAGHFPKRVPLGPNSVGWIESEVDEWIVSRATARNSPSQGLDPELEAMLL</sequence>
<proteinExistence type="predicted"/>
<reference evidence="2" key="1">
    <citation type="submission" date="2017-10" db="EMBL/GenBank/DDBJ databases">
        <authorList>
            <person name="Kravchenko I.K."/>
            <person name="Grouzdev D.S."/>
        </authorList>
    </citation>
    <scope>NUCLEOTIDE SEQUENCE [LARGE SCALE GENOMIC DNA]</scope>
    <source>
        <strain evidence="2">B2</strain>
    </source>
</reference>
<dbReference type="PANTHER" id="PTHR36154">
    <property type="entry name" value="DNA-BINDING TRANSCRIPTIONAL ACTIVATOR ALPA"/>
    <property type="match status" value="1"/>
</dbReference>
<dbReference type="EMBL" id="PDKW01000043">
    <property type="protein sequence ID" value="PGH52760.1"/>
    <property type="molecule type" value="Genomic_DNA"/>
</dbReference>
<dbReference type="Pfam" id="PF05930">
    <property type="entry name" value="Phage_AlpA"/>
    <property type="match status" value="1"/>
</dbReference>
<keyword evidence="2" id="KW-1185">Reference proteome</keyword>
<dbReference type="Gene3D" id="1.10.238.160">
    <property type="match status" value="1"/>
</dbReference>
<dbReference type="InterPro" id="IPR052931">
    <property type="entry name" value="Prophage_regulatory_activator"/>
</dbReference>
<protein>
    <submittedName>
        <fullName evidence="1">AlpA family transcriptional regulator</fullName>
    </submittedName>
</protein>
<dbReference type="PANTHER" id="PTHR36154:SF1">
    <property type="entry name" value="DNA-BINDING TRANSCRIPTIONAL ACTIVATOR ALPA"/>
    <property type="match status" value="1"/>
</dbReference>
<comment type="caution">
    <text evidence="1">The sequence shown here is derived from an EMBL/GenBank/DDBJ whole genome shotgun (WGS) entry which is preliminary data.</text>
</comment>
<dbReference type="AlphaFoldDB" id="A0A2B8B4M9"/>
<evidence type="ECO:0000313" key="2">
    <source>
        <dbReference type="Proteomes" id="UP000225379"/>
    </source>
</evidence>
<evidence type="ECO:0000313" key="1">
    <source>
        <dbReference type="EMBL" id="PGH52760.1"/>
    </source>
</evidence>
<gene>
    <name evidence="1" type="ORF">CRT60_22705</name>
</gene>
<dbReference type="Proteomes" id="UP000225379">
    <property type="component" value="Unassembled WGS sequence"/>
</dbReference>
<accession>A0A2B8B4M9</accession>
<name>A0A2B8B4M9_9PROT</name>
<dbReference type="OrthoDB" id="1525365at2"/>
<dbReference type="InterPro" id="IPR010260">
    <property type="entry name" value="AlpA"/>
</dbReference>
<organism evidence="1 2">
    <name type="scientific">Azospirillum palustre</name>
    <dbReference type="NCBI Taxonomy" id="2044885"/>
    <lineage>
        <taxon>Bacteria</taxon>
        <taxon>Pseudomonadati</taxon>
        <taxon>Pseudomonadota</taxon>
        <taxon>Alphaproteobacteria</taxon>
        <taxon>Rhodospirillales</taxon>
        <taxon>Azospirillaceae</taxon>
        <taxon>Azospirillum</taxon>
    </lineage>
</organism>